<name>A0A5B9EFT3_9BACT</name>
<evidence type="ECO:0000256" key="1">
    <source>
        <dbReference type="ARBA" id="ARBA00005171"/>
    </source>
</evidence>
<dbReference type="Pfam" id="PF00117">
    <property type="entry name" value="GATase"/>
    <property type="match status" value="1"/>
</dbReference>
<dbReference type="Gene3D" id="3.40.50.880">
    <property type="match status" value="1"/>
</dbReference>
<dbReference type="EMBL" id="CP042806">
    <property type="protein sequence ID" value="QEE31063.1"/>
    <property type="molecule type" value="Genomic_DNA"/>
</dbReference>
<dbReference type="InterPro" id="IPR017926">
    <property type="entry name" value="GATASE"/>
</dbReference>
<dbReference type="GO" id="GO:0042802">
    <property type="term" value="F:identical protein binding"/>
    <property type="evidence" value="ECO:0007669"/>
    <property type="project" value="TreeGrafter"/>
</dbReference>
<evidence type="ECO:0000256" key="8">
    <source>
        <dbReference type="ARBA" id="ARBA00022975"/>
    </source>
</evidence>
<evidence type="ECO:0000256" key="9">
    <source>
        <dbReference type="ARBA" id="ARBA00047781"/>
    </source>
</evidence>
<keyword evidence="6" id="KW-0067">ATP-binding</keyword>
<dbReference type="AlphaFoldDB" id="A0A5B9EFT3"/>
<keyword evidence="12" id="KW-1185">Reference proteome</keyword>
<dbReference type="OrthoDB" id="3286005at2"/>
<dbReference type="Proteomes" id="UP000321820">
    <property type="component" value="Chromosome"/>
</dbReference>
<dbReference type="UniPathway" id="UPA00159">
    <property type="reaction ID" value="UER00277"/>
</dbReference>
<keyword evidence="8" id="KW-0665">Pyrimidine biosynthesis</keyword>
<evidence type="ECO:0000313" key="12">
    <source>
        <dbReference type="Proteomes" id="UP000321820"/>
    </source>
</evidence>
<dbReference type="PANTHER" id="PTHR11550:SF0">
    <property type="entry name" value="CTP SYNTHASE-RELATED"/>
    <property type="match status" value="1"/>
</dbReference>
<dbReference type="NCBIfam" id="NF004836">
    <property type="entry name" value="PRK06186.1"/>
    <property type="match status" value="1"/>
</dbReference>
<accession>A0A5B9EFT3</accession>
<dbReference type="InterPro" id="IPR004468">
    <property type="entry name" value="CTP_synthase"/>
</dbReference>
<dbReference type="GO" id="GO:0005524">
    <property type="term" value="F:ATP binding"/>
    <property type="evidence" value="ECO:0007669"/>
    <property type="project" value="UniProtKB-KW"/>
</dbReference>
<evidence type="ECO:0000256" key="2">
    <source>
        <dbReference type="ARBA" id="ARBA00007533"/>
    </source>
</evidence>
<dbReference type="EC" id="6.3.4.2" evidence="3"/>
<dbReference type="PANTHER" id="PTHR11550">
    <property type="entry name" value="CTP SYNTHASE"/>
    <property type="match status" value="1"/>
</dbReference>
<dbReference type="KEGG" id="talb:FTW19_25490"/>
<dbReference type="GO" id="GO:0005829">
    <property type="term" value="C:cytosol"/>
    <property type="evidence" value="ECO:0007669"/>
    <property type="project" value="TreeGrafter"/>
</dbReference>
<comment type="similarity">
    <text evidence="2">Belongs to the CTP synthase family.</text>
</comment>
<dbReference type="GO" id="GO:0003883">
    <property type="term" value="F:CTP synthase activity"/>
    <property type="evidence" value="ECO:0007669"/>
    <property type="project" value="UniProtKB-EC"/>
</dbReference>
<evidence type="ECO:0000256" key="3">
    <source>
        <dbReference type="ARBA" id="ARBA00012291"/>
    </source>
</evidence>
<keyword evidence="4" id="KW-0436">Ligase</keyword>
<evidence type="ECO:0000313" key="11">
    <source>
        <dbReference type="EMBL" id="QEE31063.1"/>
    </source>
</evidence>
<comment type="pathway">
    <text evidence="1">Pyrimidine metabolism; CTP biosynthesis via de novo pathway; CTP from UDP: step 2/2.</text>
</comment>
<evidence type="ECO:0000256" key="5">
    <source>
        <dbReference type="ARBA" id="ARBA00022741"/>
    </source>
</evidence>
<organism evidence="11 12">
    <name type="scientific">Terriglobus albidus</name>
    <dbReference type="NCBI Taxonomy" id="1592106"/>
    <lineage>
        <taxon>Bacteria</taxon>
        <taxon>Pseudomonadati</taxon>
        <taxon>Acidobacteriota</taxon>
        <taxon>Terriglobia</taxon>
        <taxon>Terriglobales</taxon>
        <taxon>Acidobacteriaceae</taxon>
        <taxon>Terriglobus</taxon>
    </lineage>
</organism>
<comment type="catalytic activity">
    <reaction evidence="9">
        <text>UTP + L-glutamine + ATP + H2O = CTP + L-glutamate + ADP + phosphate + 2 H(+)</text>
        <dbReference type="Rhea" id="RHEA:26426"/>
        <dbReference type="ChEBI" id="CHEBI:15377"/>
        <dbReference type="ChEBI" id="CHEBI:15378"/>
        <dbReference type="ChEBI" id="CHEBI:29985"/>
        <dbReference type="ChEBI" id="CHEBI:30616"/>
        <dbReference type="ChEBI" id="CHEBI:37563"/>
        <dbReference type="ChEBI" id="CHEBI:43474"/>
        <dbReference type="ChEBI" id="CHEBI:46398"/>
        <dbReference type="ChEBI" id="CHEBI:58359"/>
        <dbReference type="ChEBI" id="CHEBI:456216"/>
        <dbReference type="EC" id="6.3.4.2"/>
    </reaction>
</comment>
<gene>
    <name evidence="11" type="ORF">FTW19_25490</name>
</gene>
<sequence length="228" mass="24529">MKTLRIGILGDYCEANPTHLATNDGLQHAAAALEIKAEASWLATDEAHDLAAFDALFCSPGSPYRSMEGALTGIRFARENKVPLIGTCGGFQHIILEYARSVMHVEDAAHAETDPYASRLVIAPLTCSLVGKTMEVLFTPGTLAAQAYGSATAEENFYCNFGLNPEYEPQLEEAGLSITARDQFGEARVVELPSHPFYAGTLFVPQTRSTAGKPHPLLVAYLRAAANI</sequence>
<feature type="domain" description="Glutamine amidotransferase" evidence="10">
    <location>
        <begin position="26"/>
        <end position="216"/>
    </location>
</feature>
<evidence type="ECO:0000259" key="10">
    <source>
        <dbReference type="Pfam" id="PF00117"/>
    </source>
</evidence>
<dbReference type="RefSeq" id="WP_147650357.1">
    <property type="nucleotide sequence ID" value="NZ_CP042806.1"/>
</dbReference>
<keyword evidence="7" id="KW-0315">Glutamine amidotransferase</keyword>
<protein>
    <recommendedName>
        <fullName evidence="3">CTP synthase (glutamine hydrolyzing)</fullName>
        <ecNumber evidence="3">6.3.4.2</ecNumber>
    </recommendedName>
</protein>
<dbReference type="GO" id="GO:0044210">
    <property type="term" value="P:'de novo' CTP biosynthetic process"/>
    <property type="evidence" value="ECO:0007669"/>
    <property type="project" value="UniProtKB-UniPathway"/>
</dbReference>
<dbReference type="SUPFAM" id="SSF52317">
    <property type="entry name" value="Class I glutamine amidotransferase-like"/>
    <property type="match status" value="1"/>
</dbReference>
<keyword evidence="5" id="KW-0547">Nucleotide-binding</keyword>
<dbReference type="GO" id="GO:0019856">
    <property type="term" value="P:pyrimidine nucleobase biosynthetic process"/>
    <property type="evidence" value="ECO:0007669"/>
    <property type="project" value="TreeGrafter"/>
</dbReference>
<evidence type="ECO:0000256" key="7">
    <source>
        <dbReference type="ARBA" id="ARBA00022962"/>
    </source>
</evidence>
<reference evidence="11 12" key="1">
    <citation type="submission" date="2019-08" db="EMBL/GenBank/DDBJ databases">
        <title>Complete genome sequence of Terriglobus albidus strain ORNL.</title>
        <authorList>
            <person name="Podar M."/>
        </authorList>
    </citation>
    <scope>NUCLEOTIDE SEQUENCE [LARGE SCALE GENOMIC DNA]</scope>
    <source>
        <strain evidence="11 12">ORNL</strain>
    </source>
</reference>
<proteinExistence type="inferred from homology"/>
<dbReference type="InterPro" id="IPR029062">
    <property type="entry name" value="Class_I_gatase-like"/>
</dbReference>
<evidence type="ECO:0000256" key="4">
    <source>
        <dbReference type="ARBA" id="ARBA00022598"/>
    </source>
</evidence>
<evidence type="ECO:0000256" key="6">
    <source>
        <dbReference type="ARBA" id="ARBA00022840"/>
    </source>
</evidence>